<dbReference type="EMBL" id="JBHSWJ010000002">
    <property type="protein sequence ID" value="MFC6715541.1"/>
    <property type="molecule type" value="Genomic_DNA"/>
</dbReference>
<dbReference type="Proteomes" id="UP001596356">
    <property type="component" value="Unassembled WGS sequence"/>
</dbReference>
<sequence length="98" mass="10518">MTANSKLNSAVSQWNAAVSGGNDSKLDAAAKNFSTTATQLMGLRQGAADRQFSLKIQDLASELNSMANARKNNQTVTTGDFNTKVTALRTYCQTRLKS</sequence>
<evidence type="ECO:0000313" key="1">
    <source>
        <dbReference type="EMBL" id="MFC6715541.1"/>
    </source>
</evidence>
<proteinExistence type="predicted"/>
<protein>
    <submittedName>
        <fullName evidence="1">Uncharacterized protein</fullName>
    </submittedName>
</protein>
<evidence type="ECO:0000313" key="2">
    <source>
        <dbReference type="Proteomes" id="UP001596356"/>
    </source>
</evidence>
<dbReference type="RefSeq" id="WP_377824731.1">
    <property type="nucleotide sequence ID" value="NZ_JBHSWJ010000002.1"/>
</dbReference>
<comment type="caution">
    <text evidence="1">The sequence shown here is derived from an EMBL/GenBank/DDBJ whole genome shotgun (WGS) entry which is preliminary data.</text>
</comment>
<reference evidence="2" key="1">
    <citation type="journal article" date="2019" name="Int. J. Syst. Evol. Microbiol.">
        <title>The Global Catalogue of Microorganisms (GCM) 10K type strain sequencing project: providing services to taxonomists for standard genome sequencing and annotation.</title>
        <authorList>
            <consortium name="The Broad Institute Genomics Platform"/>
            <consortium name="The Broad Institute Genome Sequencing Center for Infectious Disease"/>
            <person name="Wu L."/>
            <person name="Ma J."/>
        </authorList>
    </citation>
    <scope>NUCLEOTIDE SEQUENCE [LARGE SCALE GENOMIC DNA]</scope>
    <source>
        <strain evidence="2">NBRC 106593</strain>
    </source>
</reference>
<organism evidence="1 2">
    <name type="scientific">Branchiibius cervicis</name>
    <dbReference type="NCBI Taxonomy" id="908252"/>
    <lineage>
        <taxon>Bacteria</taxon>
        <taxon>Bacillati</taxon>
        <taxon>Actinomycetota</taxon>
        <taxon>Actinomycetes</taxon>
        <taxon>Micrococcales</taxon>
        <taxon>Dermacoccaceae</taxon>
        <taxon>Branchiibius</taxon>
    </lineage>
</organism>
<accession>A0ABW2AWL7</accession>
<gene>
    <name evidence="1" type="ORF">ACFQBT_17655</name>
</gene>
<keyword evidence="2" id="KW-1185">Reference proteome</keyword>
<name>A0ABW2AWL7_9MICO</name>